<accession>A0A5M9K1Y4</accession>
<dbReference type="PANTHER" id="PTHR46112">
    <property type="entry name" value="AMINOPEPTIDASE"/>
    <property type="match status" value="1"/>
</dbReference>
<comment type="caution">
    <text evidence="4">The sequence shown here is derived from an EMBL/GenBank/DDBJ whole genome shotgun (WGS) entry which is preliminary data.</text>
</comment>
<dbReference type="InterPro" id="IPR050659">
    <property type="entry name" value="Peptidase_M24B"/>
</dbReference>
<feature type="domain" description="Creatinase N-terminal" evidence="3">
    <location>
        <begin position="45"/>
        <end position="176"/>
    </location>
</feature>
<keyword evidence="5" id="KW-1185">Reference proteome</keyword>
<name>A0A5M9K1Y4_MONFR</name>
<dbReference type="AlphaFoldDB" id="A0A5M9K1Y4"/>
<feature type="domain" description="Peptidase M24" evidence="2">
    <location>
        <begin position="278"/>
        <end position="375"/>
    </location>
</feature>
<protein>
    <recommendedName>
        <fullName evidence="1">Probable Xaa-Pro aminopeptidase P</fullName>
    </recommendedName>
</protein>
<dbReference type="Proteomes" id="UP000322873">
    <property type="component" value="Unassembled WGS sequence"/>
</dbReference>
<dbReference type="Gene3D" id="3.90.230.10">
    <property type="entry name" value="Creatinase/methionine aminopeptidase superfamily"/>
    <property type="match status" value="2"/>
</dbReference>
<gene>
    <name evidence="4" type="ORF">EYC84_004166</name>
</gene>
<dbReference type="InterPro" id="IPR029149">
    <property type="entry name" value="Creatin/AminoP/Spt16_N"/>
</dbReference>
<dbReference type="InterPro" id="IPR036005">
    <property type="entry name" value="Creatinase/aminopeptidase-like"/>
</dbReference>
<proteinExistence type="predicted"/>
<dbReference type="SUPFAM" id="SSF55920">
    <property type="entry name" value="Creatinase/aminopeptidase"/>
    <property type="match status" value="1"/>
</dbReference>
<dbReference type="Gene3D" id="3.40.350.10">
    <property type="entry name" value="Creatinase/prolidase N-terminal domain"/>
    <property type="match status" value="1"/>
</dbReference>
<dbReference type="PANTHER" id="PTHR46112:SF2">
    <property type="entry name" value="XAA-PRO AMINOPEPTIDASE P-RELATED"/>
    <property type="match status" value="1"/>
</dbReference>
<dbReference type="VEuPathDB" id="FungiDB:MFRU_002g04090"/>
<evidence type="ECO:0000313" key="5">
    <source>
        <dbReference type="Proteomes" id="UP000322873"/>
    </source>
</evidence>
<dbReference type="InterPro" id="IPR000587">
    <property type="entry name" value="Creatinase_N"/>
</dbReference>
<evidence type="ECO:0000313" key="4">
    <source>
        <dbReference type="EMBL" id="KAA8574930.1"/>
    </source>
</evidence>
<organism evidence="4 5">
    <name type="scientific">Monilinia fructicola</name>
    <name type="common">Brown rot fungus</name>
    <name type="synonym">Ciboria fructicola</name>
    <dbReference type="NCBI Taxonomy" id="38448"/>
    <lineage>
        <taxon>Eukaryota</taxon>
        <taxon>Fungi</taxon>
        <taxon>Dikarya</taxon>
        <taxon>Ascomycota</taxon>
        <taxon>Pezizomycotina</taxon>
        <taxon>Leotiomycetes</taxon>
        <taxon>Helotiales</taxon>
        <taxon>Sclerotiniaceae</taxon>
        <taxon>Monilinia</taxon>
    </lineage>
</organism>
<reference evidence="4 5" key="1">
    <citation type="submission" date="2019-06" db="EMBL/GenBank/DDBJ databases">
        <title>Genome Sequence of the Brown Rot Fungal Pathogen Monilinia fructicola.</title>
        <authorList>
            <person name="De Miccolis Angelini R.M."/>
            <person name="Landi L."/>
            <person name="Abate D."/>
            <person name="Pollastro S."/>
            <person name="Romanazzi G."/>
            <person name="Faretra F."/>
        </authorList>
    </citation>
    <scope>NUCLEOTIDE SEQUENCE [LARGE SCALE GENOMIC DNA]</scope>
    <source>
        <strain evidence="4 5">Mfrc123</strain>
    </source>
</reference>
<evidence type="ECO:0000259" key="2">
    <source>
        <dbReference type="Pfam" id="PF00557"/>
    </source>
</evidence>
<sequence length="392" mass="43417">MLLSIHGHFSGLHLPLFKKCAWNSLETHVSLLDVEPIGRDEFLERQRRLAAELERADVDAFIAEPSASTAYFANISSSYELSERPFLVILDRNGSASLLVPKFETGRIGGLDMVFEEKRIIEWREEESAYEVLVRRAGYRKVMLDEHARFMIASGLQERGVEVLPTSQAIQSLRAVKSERELDILRGINEFTVELVRSLQKCIRVGMSQEIIVEAASGLFTQAGVGLGFWSIVLFGEQAANPHGGGKGRILRDGEFVLVDIGTSLHSYGSDYTMRKTAAIRRMNINETCSVVDGAARDVIREKGYGEYFTHRLGHGLGLEMHEHPYLNGVNGEKLKMGEVVTNEPGIYVTSAQAEKLGKQTGFGVRIEDAVLVTENGGVVMTGSRAISPYEP</sequence>
<dbReference type="SUPFAM" id="SSF53092">
    <property type="entry name" value="Creatinase/prolidase N-terminal domain"/>
    <property type="match status" value="1"/>
</dbReference>
<dbReference type="Pfam" id="PF01321">
    <property type="entry name" value="Creatinase_N"/>
    <property type="match status" value="1"/>
</dbReference>
<evidence type="ECO:0000259" key="3">
    <source>
        <dbReference type="Pfam" id="PF01321"/>
    </source>
</evidence>
<dbReference type="EMBL" id="VICG01000002">
    <property type="protein sequence ID" value="KAA8574930.1"/>
    <property type="molecule type" value="Genomic_DNA"/>
</dbReference>
<evidence type="ECO:0000256" key="1">
    <source>
        <dbReference type="ARBA" id="ARBA00020658"/>
    </source>
</evidence>
<feature type="domain" description="Peptidase M24" evidence="2">
    <location>
        <begin position="186"/>
        <end position="273"/>
    </location>
</feature>
<dbReference type="Pfam" id="PF00557">
    <property type="entry name" value="Peptidase_M24"/>
    <property type="match status" value="2"/>
</dbReference>
<dbReference type="InterPro" id="IPR000994">
    <property type="entry name" value="Pept_M24"/>
</dbReference>